<dbReference type="EMBL" id="GG658170">
    <property type="protein sequence ID" value="EEO29136.1"/>
    <property type="molecule type" value="Genomic_DNA"/>
</dbReference>
<reference evidence="2 3" key="1">
    <citation type="submission" date="2009-02" db="EMBL/GenBank/DDBJ databases">
        <title>The Genome Sequence of Oxalobacter formigenes OXCC13.</title>
        <authorList>
            <consortium name="The Broad Institute Genome Sequencing Platform"/>
            <person name="Ward D."/>
            <person name="Young S.K."/>
            <person name="Kodira C.D."/>
            <person name="Zeng Q."/>
            <person name="Koehrsen M."/>
            <person name="Alvarado L."/>
            <person name="Berlin A."/>
            <person name="Borenstein D."/>
            <person name="Chen Z."/>
            <person name="Engels R."/>
            <person name="Freedman E."/>
            <person name="Gellesch M."/>
            <person name="Goldberg J."/>
            <person name="Griggs A."/>
            <person name="Gujja S."/>
            <person name="Heiman D."/>
            <person name="Hepburn T."/>
            <person name="Howarth C."/>
            <person name="Jen D."/>
            <person name="Larson L."/>
            <person name="Lewis B."/>
            <person name="Mehta T."/>
            <person name="Park D."/>
            <person name="Pearson M."/>
            <person name="Roberts A."/>
            <person name="Saif S."/>
            <person name="Shea T."/>
            <person name="Shenoy N."/>
            <person name="Sisk P."/>
            <person name="Stolte C."/>
            <person name="Sykes S."/>
            <person name="Walk T."/>
            <person name="White J."/>
            <person name="Yandava C."/>
            <person name="Allison M.J."/>
            <person name="Lander E."/>
            <person name="Nusbaum C."/>
            <person name="Galagan J."/>
            <person name="Birren B."/>
        </authorList>
    </citation>
    <scope>NUCLEOTIDE SEQUENCE [LARGE SCALE GENOMIC DNA]</scope>
    <source>
        <strain evidence="2 3">OXCC13</strain>
    </source>
</reference>
<dbReference type="GO" id="GO:0032259">
    <property type="term" value="P:methylation"/>
    <property type="evidence" value="ECO:0007669"/>
    <property type="project" value="UniProtKB-KW"/>
</dbReference>
<keyword evidence="1" id="KW-0812">Transmembrane</keyword>
<keyword evidence="2" id="KW-0489">Methyltransferase</keyword>
<accession>C3X7G0</accession>
<keyword evidence="1" id="KW-0472">Membrane</keyword>
<dbReference type="STRING" id="847.BRW83_2115"/>
<dbReference type="PANTHER" id="PTHR38043:SF1">
    <property type="entry name" value="PROTEIN HEMX"/>
    <property type="match status" value="1"/>
</dbReference>
<dbReference type="GO" id="GO:0008168">
    <property type="term" value="F:methyltransferase activity"/>
    <property type="evidence" value="ECO:0007669"/>
    <property type="project" value="UniProtKB-KW"/>
</dbReference>
<organism evidence="2 3">
    <name type="scientific">Oxalobacter formigenes OXCC13</name>
    <dbReference type="NCBI Taxonomy" id="556269"/>
    <lineage>
        <taxon>Bacteria</taxon>
        <taxon>Pseudomonadati</taxon>
        <taxon>Pseudomonadota</taxon>
        <taxon>Betaproteobacteria</taxon>
        <taxon>Burkholderiales</taxon>
        <taxon>Oxalobacteraceae</taxon>
        <taxon>Oxalobacter</taxon>
    </lineage>
</organism>
<gene>
    <name evidence="2" type="ORF">OFBG_00164</name>
</gene>
<dbReference type="Proteomes" id="UP000005089">
    <property type="component" value="Unassembled WGS sequence"/>
</dbReference>
<keyword evidence="1" id="KW-1133">Transmembrane helix</keyword>
<dbReference type="OrthoDB" id="9787650at2"/>
<keyword evidence="3" id="KW-1185">Reference proteome</keyword>
<feature type="transmembrane region" description="Helical" evidence="1">
    <location>
        <begin position="28"/>
        <end position="46"/>
    </location>
</feature>
<keyword evidence="2" id="KW-0808">Transferase</keyword>
<protein>
    <submittedName>
        <fullName evidence="2">Bifunctional uroporphyrinogen-III synthetase/uroporphyrin-III C-methyltransferase family protein</fullName>
    </submittedName>
</protein>
<dbReference type="InterPro" id="IPR007470">
    <property type="entry name" value="HemX"/>
</dbReference>
<evidence type="ECO:0000256" key="1">
    <source>
        <dbReference type="SAM" id="Phobius"/>
    </source>
</evidence>
<evidence type="ECO:0000313" key="3">
    <source>
        <dbReference type="Proteomes" id="UP000005089"/>
    </source>
</evidence>
<dbReference type="AlphaFoldDB" id="C3X7G0"/>
<name>C3X7G0_OXAFO</name>
<dbReference type="HOGENOM" id="CLU_036381_0_0_4"/>
<dbReference type="GeneID" id="77135942"/>
<dbReference type="Pfam" id="PF04375">
    <property type="entry name" value="HemX"/>
    <property type="match status" value="1"/>
</dbReference>
<dbReference type="RefSeq" id="WP_005879444.1">
    <property type="nucleotide sequence ID" value="NZ_CP019430.1"/>
</dbReference>
<dbReference type="eggNOG" id="COG2959">
    <property type="taxonomic scope" value="Bacteria"/>
</dbReference>
<dbReference type="PANTHER" id="PTHR38043">
    <property type="entry name" value="PROTEIN HEMX"/>
    <property type="match status" value="1"/>
</dbReference>
<proteinExistence type="predicted"/>
<evidence type="ECO:0000313" key="2">
    <source>
        <dbReference type="EMBL" id="EEO29136.1"/>
    </source>
</evidence>
<sequence>MSSPDSPSETVSTGKAETLSRMQQRLRWLTWGLTVLVVLFVAHLVYSHIEIGGLRAEIAKRLQSGDDVSMEAKTIAKTTQDMMVDIQAKVVALENRQAETQNQQVSLSQMYQDLSKSRDDWSLAEIEQVLSTANQQLQLSKNIDGALVALQNADRTLAHSNKPQFIAIRGAIARDIGRLRAVPNVDTAGMALKLDSIISEISRLPLMAGEKPLPDHDRDASSRMKKELEFSLSPSDWAHSSAVLWNDWIDDMRGEIHSLVRVQEVDAPDALILSPSQAYYLRENLKLRLLSARLSLLSHSPNSFKNDINAALDLLDRYFDTSADSVKPVRTTLRNLESSDLSVDIPSLSDSLNAVQNHRMKN</sequence>